<dbReference type="InterPro" id="IPR027417">
    <property type="entry name" value="P-loop_NTPase"/>
</dbReference>
<name>A0A9D1IT85_9CLOT</name>
<sequence length="172" mass="19303">MQKGLIHIYTGDGKGKTTAAFGLAMRASGRGKKVLWTSFLKDYDSGEFMHELPFEVVRGEPVHKFWFTMTDDEKAAVRDEHTSRLRSLFERCARESVDLLILDETLGSLSVGALSEDDVVSLLQSRPEGLEVVLTGRSPSERLVELADYVSELVPRKHPYDKGIPSREGIEY</sequence>
<dbReference type="PANTHER" id="PTHR46638:SF1">
    <property type="entry name" value="CORRINOID ADENOSYLTRANSFERASE"/>
    <property type="match status" value="1"/>
</dbReference>
<organism evidence="1 2">
    <name type="scientific">Candidatus Ventrousia excrementavium</name>
    <dbReference type="NCBI Taxonomy" id="2840961"/>
    <lineage>
        <taxon>Bacteria</taxon>
        <taxon>Bacillati</taxon>
        <taxon>Bacillota</taxon>
        <taxon>Clostridia</taxon>
        <taxon>Eubacteriales</taxon>
        <taxon>Clostridiaceae</taxon>
        <taxon>Clostridiaceae incertae sedis</taxon>
        <taxon>Candidatus Ventrousia</taxon>
    </lineage>
</organism>
<dbReference type="PANTHER" id="PTHR46638">
    <property type="entry name" value="CORRINOID ADENOSYLTRANSFERASE"/>
    <property type="match status" value="1"/>
</dbReference>
<dbReference type="GO" id="GO:0005524">
    <property type="term" value="F:ATP binding"/>
    <property type="evidence" value="ECO:0007669"/>
    <property type="project" value="InterPro"/>
</dbReference>
<evidence type="ECO:0000313" key="1">
    <source>
        <dbReference type="EMBL" id="HIU42917.1"/>
    </source>
</evidence>
<protein>
    <submittedName>
        <fullName evidence="1">Cob(I)yrinic acid a,c-diamide adenosyltransferase</fullName>
    </submittedName>
</protein>
<accession>A0A9D1IT85</accession>
<dbReference type="GO" id="GO:0009236">
    <property type="term" value="P:cobalamin biosynthetic process"/>
    <property type="evidence" value="ECO:0007669"/>
    <property type="project" value="InterPro"/>
</dbReference>
<dbReference type="Pfam" id="PF02572">
    <property type="entry name" value="CobA_CobO_BtuR"/>
    <property type="match status" value="1"/>
</dbReference>
<proteinExistence type="predicted"/>
<dbReference type="Gene3D" id="3.40.50.300">
    <property type="entry name" value="P-loop containing nucleotide triphosphate hydrolases"/>
    <property type="match status" value="1"/>
</dbReference>
<dbReference type="EMBL" id="DVMR01000014">
    <property type="protein sequence ID" value="HIU42917.1"/>
    <property type="molecule type" value="Genomic_DNA"/>
</dbReference>
<reference evidence="1" key="1">
    <citation type="submission" date="2020-10" db="EMBL/GenBank/DDBJ databases">
        <authorList>
            <person name="Gilroy R."/>
        </authorList>
    </citation>
    <scope>NUCLEOTIDE SEQUENCE</scope>
    <source>
        <strain evidence="1">CHK191-8634</strain>
    </source>
</reference>
<dbReference type="SUPFAM" id="SSF52540">
    <property type="entry name" value="P-loop containing nucleoside triphosphate hydrolases"/>
    <property type="match status" value="1"/>
</dbReference>
<gene>
    <name evidence="1" type="ORF">IAB67_01310</name>
</gene>
<comment type="caution">
    <text evidence="1">The sequence shown here is derived from an EMBL/GenBank/DDBJ whole genome shotgun (WGS) entry which is preliminary data.</text>
</comment>
<dbReference type="PIRSF" id="PIRSF015617">
    <property type="entry name" value="Adensltrnsf_CobA"/>
    <property type="match status" value="1"/>
</dbReference>
<dbReference type="AlphaFoldDB" id="A0A9D1IT85"/>
<dbReference type="Proteomes" id="UP000824073">
    <property type="component" value="Unassembled WGS sequence"/>
</dbReference>
<dbReference type="GO" id="GO:0008817">
    <property type="term" value="F:corrinoid adenosyltransferase activity"/>
    <property type="evidence" value="ECO:0007669"/>
    <property type="project" value="InterPro"/>
</dbReference>
<dbReference type="InterPro" id="IPR003724">
    <property type="entry name" value="CblAdoTrfase_CobA"/>
</dbReference>
<reference evidence="1" key="2">
    <citation type="journal article" date="2021" name="PeerJ">
        <title>Extensive microbial diversity within the chicken gut microbiome revealed by metagenomics and culture.</title>
        <authorList>
            <person name="Gilroy R."/>
            <person name="Ravi A."/>
            <person name="Getino M."/>
            <person name="Pursley I."/>
            <person name="Horton D.L."/>
            <person name="Alikhan N.F."/>
            <person name="Baker D."/>
            <person name="Gharbi K."/>
            <person name="Hall N."/>
            <person name="Watson M."/>
            <person name="Adriaenssens E.M."/>
            <person name="Foster-Nyarko E."/>
            <person name="Jarju S."/>
            <person name="Secka A."/>
            <person name="Antonio M."/>
            <person name="Oren A."/>
            <person name="Chaudhuri R.R."/>
            <person name="La Ragione R."/>
            <person name="Hildebrand F."/>
            <person name="Pallen M.J."/>
        </authorList>
    </citation>
    <scope>NUCLEOTIDE SEQUENCE</scope>
    <source>
        <strain evidence="1">CHK191-8634</strain>
    </source>
</reference>
<evidence type="ECO:0000313" key="2">
    <source>
        <dbReference type="Proteomes" id="UP000824073"/>
    </source>
</evidence>